<comment type="caution">
    <text evidence="2">The sequence shown here is derived from an EMBL/GenBank/DDBJ whole genome shotgun (WGS) entry which is preliminary data.</text>
</comment>
<feature type="transmembrane region" description="Helical" evidence="1">
    <location>
        <begin position="67"/>
        <end position="87"/>
    </location>
</feature>
<keyword evidence="1" id="KW-0812">Transmembrane</keyword>
<evidence type="ECO:0000313" key="3">
    <source>
        <dbReference type="Proteomes" id="UP001067235"/>
    </source>
</evidence>
<dbReference type="Proteomes" id="UP001067235">
    <property type="component" value="Unassembled WGS sequence"/>
</dbReference>
<reference evidence="2" key="1">
    <citation type="submission" date="2022-12" db="EMBL/GenBank/DDBJ databases">
        <authorList>
            <person name="Krivoruchko A.V."/>
            <person name="Elkin A."/>
        </authorList>
    </citation>
    <scope>NUCLEOTIDE SEQUENCE</scope>
    <source>
        <strain evidence="2">IEGM 1388</strain>
    </source>
</reference>
<keyword evidence="1" id="KW-1133">Transmembrane helix</keyword>
<proteinExistence type="predicted"/>
<keyword evidence="1" id="KW-0472">Membrane</keyword>
<feature type="transmembrane region" description="Helical" evidence="1">
    <location>
        <begin position="108"/>
        <end position="132"/>
    </location>
</feature>
<accession>A0ABT4MUU3</accession>
<organism evidence="2 3">
    <name type="scientific">Gordonia rubripertincta</name>
    <name type="common">Rhodococcus corallinus</name>
    <dbReference type="NCBI Taxonomy" id="36822"/>
    <lineage>
        <taxon>Bacteria</taxon>
        <taxon>Bacillati</taxon>
        <taxon>Actinomycetota</taxon>
        <taxon>Actinomycetes</taxon>
        <taxon>Mycobacteriales</taxon>
        <taxon>Gordoniaceae</taxon>
        <taxon>Gordonia</taxon>
    </lineage>
</organism>
<name>A0ABT4MUU3_GORRU</name>
<dbReference type="InterPro" id="IPR046291">
    <property type="entry name" value="DUF6328"/>
</dbReference>
<evidence type="ECO:0000313" key="2">
    <source>
        <dbReference type="EMBL" id="MCZ4549517.1"/>
    </source>
</evidence>
<sequence length="173" mass="19701">MEYNLGDDDWDRRERNETPTQRLDRNWSGLLQELRVVQTGVQLLTGFLLTVPFQDRFYVQDNIFQSIYLVTVSASVGATILLLAPASMHRILFRRHRLKTLIDASQRCALGGLVLLGIALTGVMMLVFELVIGRTAGWFAGAVTVVLFVAFWFAIPWRYRELDTGKDLHDRAS</sequence>
<keyword evidence="3" id="KW-1185">Reference proteome</keyword>
<evidence type="ECO:0000256" key="1">
    <source>
        <dbReference type="SAM" id="Phobius"/>
    </source>
</evidence>
<feature type="transmembrane region" description="Helical" evidence="1">
    <location>
        <begin position="138"/>
        <end position="157"/>
    </location>
</feature>
<protein>
    <submittedName>
        <fullName evidence="2">DUF6328 family protein</fullName>
    </submittedName>
</protein>
<dbReference type="RefSeq" id="WP_301570046.1">
    <property type="nucleotide sequence ID" value="NZ_JAPWIE010000002.1"/>
</dbReference>
<dbReference type="EMBL" id="JAPWIE010000002">
    <property type="protein sequence ID" value="MCZ4549517.1"/>
    <property type="molecule type" value="Genomic_DNA"/>
</dbReference>
<gene>
    <name evidence="2" type="ORF">O4213_05955</name>
</gene>
<dbReference type="Pfam" id="PF19853">
    <property type="entry name" value="DUF6328"/>
    <property type="match status" value="1"/>
</dbReference>